<gene>
    <name evidence="1" type="ORF">TrST_g8127</name>
</gene>
<evidence type="ECO:0000313" key="2">
    <source>
        <dbReference type="Proteomes" id="UP001165085"/>
    </source>
</evidence>
<organism evidence="1 2">
    <name type="scientific">Triparma strigata</name>
    <dbReference type="NCBI Taxonomy" id="1606541"/>
    <lineage>
        <taxon>Eukaryota</taxon>
        <taxon>Sar</taxon>
        <taxon>Stramenopiles</taxon>
        <taxon>Ochrophyta</taxon>
        <taxon>Bolidophyceae</taxon>
        <taxon>Parmales</taxon>
        <taxon>Triparmaceae</taxon>
        <taxon>Triparma</taxon>
    </lineage>
</organism>
<keyword evidence="2" id="KW-1185">Reference proteome</keyword>
<accession>A0A9W7C6K6</accession>
<proteinExistence type="predicted"/>
<reference evidence="2" key="1">
    <citation type="journal article" date="2023" name="Commun. Biol.">
        <title>Genome analysis of Parmales, the sister group of diatoms, reveals the evolutionary specialization of diatoms from phago-mixotrophs to photoautotrophs.</title>
        <authorList>
            <person name="Ban H."/>
            <person name="Sato S."/>
            <person name="Yoshikawa S."/>
            <person name="Yamada K."/>
            <person name="Nakamura Y."/>
            <person name="Ichinomiya M."/>
            <person name="Sato N."/>
            <person name="Blanc-Mathieu R."/>
            <person name="Endo H."/>
            <person name="Kuwata A."/>
            <person name="Ogata H."/>
        </authorList>
    </citation>
    <scope>NUCLEOTIDE SEQUENCE [LARGE SCALE GENOMIC DNA]</scope>
    <source>
        <strain evidence="2">NIES 3701</strain>
    </source>
</reference>
<sequence length="227" mass="25524">MGVNVFPNGIKLQGSAKETLRDGSISIDDLLVEYEYLVETEGKQYSELYIEEIVRRKPGELIDYKFLMFGSEVGAILVYANRGTAGYCKSTFDKEWNRVDDKGCFGTERKQEHKYGKTAICGIVERPTFHEELERAAKILGAGLGVFMRIDFMVDHVTGDVFLGEVSPWPDGGSSHCYSVGGDSCHLSRMWKGLEGGPGSVKPERVEEFEEEQDKCKFVMDHNKNKI</sequence>
<dbReference type="SUPFAM" id="SSF56059">
    <property type="entry name" value="Glutathione synthetase ATP-binding domain-like"/>
    <property type="match status" value="1"/>
</dbReference>
<protein>
    <recommendedName>
        <fullName evidence="3">ATP-grasp domain-containing protein</fullName>
    </recommendedName>
</protein>
<dbReference type="EMBL" id="BRXY01000570">
    <property type="protein sequence ID" value="GMI00591.1"/>
    <property type="molecule type" value="Genomic_DNA"/>
</dbReference>
<name>A0A9W7C6K6_9STRA</name>
<dbReference type="Proteomes" id="UP001165085">
    <property type="component" value="Unassembled WGS sequence"/>
</dbReference>
<dbReference type="AlphaFoldDB" id="A0A9W7C6K6"/>
<evidence type="ECO:0008006" key="3">
    <source>
        <dbReference type="Google" id="ProtNLM"/>
    </source>
</evidence>
<dbReference type="OrthoDB" id="10335633at2759"/>
<evidence type="ECO:0000313" key="1">
    <source>
        <dbReference type="EMBL" id="GMI00591.1"/>
    </source>
</evidence>
<comment type="caution">
    <text evidence="1">The sequence shown here is derived from an EMBL/GenBank/DDBJ whole genome shotgun (WGS) entry which is preliminary data.</text>
</comment>